<comment type="caution">
    <text evidence="2">The sequence shown here is derived from an EMBL/GenBank/DDBJ whole genome shotgun (WGS) entry which is preliminary data.</text>
</comment>
<reference evidence="2 3" key="1">
    <citation type="journal article" date="2021" name="MBio">
        <title>Poor Competitiveness of Bradyrhizobium in Pigeon Pea Root Colonization in Indian Soils.</title>
        <authorList>
            <person name="Chalasani D."/>
            <person name="Basu A."/>
            <person name="Pullabhotla S.V.S.R.N."/>
            <person name="Jorrin B."/>
            <person name="Neal A.L."/>
            <person name="Poole P.S."/>
            <person name="Podile A.R."/>
            <person name="Tkacz A."/>
        </authorList>
    </citation>
    <scope>NUCLEOTIDE SEQUENCE [LARGE SCALE GENOMIC DNA]</scope>
    <source>
        <strain evidence="2 3">HU44</strain>
    </source>
</reference>
<evidence type="ECO:0000313" key="3">
    <source>
        <dbReference type="Proteomes" id="UP000757604"/>
    </source>
</evidence>
<proteinExistence type="predicted"/>
<name>A0ABS7HBT7_9HYPH</name>
<gene>
    <name evidence="2" type="ORF">JNB71_15555</name>
</gene>
<evidence type="ECO:0000259" key="1">
    <source>
        <dbReference type="Pfam" id="PF07812"/>
    </source>
</evidence>
<dbReference type="Proteomes" id="UP000757604">
    <property type="component" value="Unassembled WGS sequence"/>
</dbReference>
<organism evidence="2 3">
    <name type="scientific">Rhizobium herbae</name>
    <dbReference type="NCBI Taxonomy" id="508661"/>
    <lineage>
        <taxon>Bacteria</taxon>
        <taxon>Pseudomonadati</taxon>
        <taxon>Pseudomonadota</taxon>
        <taxon>Alphaproteobacteria</taxon>
        <taxon>Hyphomicrobiales</taxon>
        <taxon>Rhizobiaceae</taxon>
        <taxon>Rhizobium/Agrobacterium group</taxon>
        <taxon>Rhizobium</taxon>
    </lineage>
</organism>
<keyword evidence="3" id="KW-1185">Reference proteome</keyword>
<sequence>MKILFVGPTLPDAGKRAGDIVVRGPAIQGDVFQAVEEGASVIGIVDGGFEYTAPVWHKEILYALSAGVTLLGAASMGALRAAECHLFGMIGVGKIFQDYKDGNRQDDSDVAQLHGPAELGWLSLSEPLVNVSATLEALVDRQVVSCSEADRLNAIARSIFFKDRTWRSVLERLDGIDEERRSSIVAALRHLAVNQKRADAIALLSVMSRLSDIRPTAKLEWQFQRTTLWNEMVKQHSVERRPGNLS</sequence>
<dbReference type="Pfam" id="PF07812">
    <property type="entry name" value="TfuA"/>
    <property type="match status" value="1"/>
</dbReference>
<evidence type="ECO:0000313" key="2">
    <source>
        <dbReference type="EMBL" id="MBW9064731.1"/>
    </source>
</evidence>
<dbReference type="EMBL" id="JAEUAO010000003">
    <property type="protein sequence ID" value="MBW9064731.1"/>
    <property type="molecule type" value="Genomic_DNA"/>
</dbReference>
<dbReference type="InterPro" id="IPR012924">
    <property type="entry name" value="TfuA_core"/>
</dbReference>
<protein>
    <submittedName>
        <fullName evidence="2">TfuA-like protein</fullName>
    </submittedName>
</protein>
<feature type="domain" description="TfuA-like core" evidence="1">
    <location>
        <begin position="46"/>
        <end position="165"/>
    </location>
</feature>
<dbReference type="RefSeq" id="WP_220372698.1">
    <property type="nucleotide sequence ID" value="NZ_JAEUAO010000003.1"/>
</dbReference>
<accession>A0ABS7HBT7</accession>